<organism evidence="1 2">
    <name type="scientific">Botrytis elliptica</name>
    <dbReference type="NCBI Taxonomy" id="278938"/>
    <lineage>
        <taxon>Eukaryota</taxon>
        <taxon>Fungi</taxon>
        <taxon>Dikarya</taxon>
        <taxon>Ascomycota</taxon>
        <taxon>Pezizomycotina</taxon>
        <taxon>Leotiomycetes</taxon>
        <taxon>Helotiales</taxon>
        <taxon>Sclerotiniaceae</taxon>
        <taxon>Botrytis</taxon>
    </lineage>
</organism>
<dbReference type="STRING" id="278938.A0A4Z1JSU6"/>
<dbReference type="Proteomes" id="UP000297229">
    <property type="component" value="Unassembled WGS sequence"/>
</dbReference>
<keyword evidence="2" id="KW-1185">Reference proteome</keyword>
<sequence length="100" mass="10561">MCTTPQIIDEIAAGIRPKAYAATVMLSFLKALLLKMSNVAVNGVALVTGGAAGIGEETGFAFAEANTSGIIFATSTLRRPKRAQKRIKNSLPTLNTEPWP</sequence>
<protein>
    <submittedName>
        <fullName evidence="1">Uncharacterized protein</fullName>
    </submittedName>
</protein>
<comment type="caution">
    <text evidence="1">The sequence shown here is derived from an EMBL/GenBank/DDBJ whole genome shotgun (WGS) entry which is preliminary data.</text>
</comment>
<dbReference type="Gene3D" id="3.40.50.720">
    <property type="entry name" value="NAD(P)-binding Rossmann-like Domain"/>
    <property type="match status" value="1"/>
</dbReference>
<evidence type="ECO:0000313" key="1">
    <source>
        <dbReference type="EMBL" id="TGO74640.1"/>
    </source>
</evidence>
<name>A0A4Z1JSU6_9HELO</name>
<dbReference type="AlphaFoldDB" id="A0A4Z1JSU6"/>
<dbReference type="EMBL" id="PQXM01000265">
    <property type="protein sequence ID" value="TGO74640.1"/>
    <property type="molecule type" value="Genomic_DNA"/>
</dbReference>
<reference evidence="1 2" key="1">
    <citation type="submission" date="2017-12" db="EMBL/GenBank/DDBJ databases">
        <title>Comparative genomics of Botrytis spp.</title>
        <authorList>
            <person name="Valero-Jimenez C.A."/>
            <person name="Tapia P."/>
            <person name="Veloso J."/>
            <person name="Silva-Moreno E."/>
            <person name="Staats M."/>
            <person name="Valdes J.H."/>
            <person name="Van Kan J.A.L."/>
        </authorList>
    </citation>
    <scope>NUCLEOTIDE SEQUENCE [LARGE SCALE GENOMIC DNA]</scope>
    <source>
        <strain evidence="1 2">Be9601</strain>
    </source>
</reference>
<dbReference type="InterPro" id="IPR036291">
    <property type="entry name" value="NAD(P)-bd_dom_sf"/>
</dbReference>
<accession>A0A4Z1JSU6</accession>
<evidence type="ECO:0000313" key="2">
    <source>
        <dbReference type="Proteomes" id="UP000297229"/>
    </source>
</evidence>
<gene>
    <name evidence="1" type="ORF">BELL_0266g00110</name>
</gene>
<proteinExistence type="predicted"/>
<dbReference type="SUPFAM" id="SSF51735">
    <property type="entry name" value="NAD(P)-binding Rossmann-fold domains"/>
    <property type="match status" value="1"/>
</dbReference>